<reference evidence="10" key="1">
    <citation type="journal article" date="2023" name="Mol. Phylogenet. Evol.">
        <title>Genome-scale phylogeny and comparative genomics of the fungal order Sordariales.</title>
        <authorList>
            <person name="Hensen N."/>
            <person name="Bonometti L."/>
            <person name="Westerberg I."/>
            <person name="Brannstrom I.O."/>
            <person name="Guillou S."/>
            <person name="Cros-Aarteil S."/>
            <person name="Calhoun S."/>
            <person name="Haridas S."/>
            <person name="Kuo A."/>
            <person name="Mondo S."/>
            <person name="Pangilinan J."/>
            <person name="Riley R."/>
            <person name="LaButti K."/>
            <person name="Andreopoulos B."/>
            <person name="Lipzen A."/>
            <person name="Chen C."/>
            <person name="Yan M."/>
            <person name="Daum C."/>
            <person name="Ng V."/>
            <person name="Clum A."/>
            <person name="Steindorff A."/>
            <person name="Ohm R.A."/>
            <person name="Martin F."/>
            <person name="Silar P."/>
            <person name="Natvig D.O."/>
            <person name="Lalanne C."/>
            <person name="Gautier V."/>
            <person name="Ament-Velasquez S.L."/>
            <person name="Kruys A."/>
            <person name="Hutchinson M.I."/>
            <person name="Powell A.J."/>
            <person name="Barry K."/>
            <person name="Miller A.N."/>
            <person name="Grigoriev I.V."/>
            <person name="Debuchy R."/>
            <person name="Gladieux P."/>
            <person name="Hiltunen Thoren M."/>
            <person name="Johannesson H."/>
        </authorList>
    </citation>
    <scope>NUCLEOTIDE SEQUENCE</scope>
    <source>
        <strain evidence="10">CBS 103.79</strain>
    </source>
</reference>
<dbReference type="SUPFAM" id="SSF53335">
    <property type="entry name" value="S-adenosyl-L-methionine-dependent methyltransferases"/>
    <property type="match status" value="1"/>
</dbReference>
<evidence type="ECO:0000256" key="4">
    <source>
        <dbReference type="ARBA" id="ARBA00042988"/>
    </source>
</evidence>
<keyword evidence="11" id="KW-1185">Reference proteome</keyword>
<evidence type="ECO:0000313" key="11">
    <source>
        <dbReference type="Proteomes" id="UP001303889"/>
    </source>
</evidence>
<dbReference type="Pfam" id="PF08241">
    <property type="entry name" value="Methyltransf_11"/>
    <property type="match status" value="1"/>
</dbReference>
<evidence type="ECO:0000259" key="8">
    <source>
        <dbReference type="Pfam" id="PF08241"/>
    </source>
</evidence>
<evidence type="ECO:0000256" key="1">
    <source>
        <dbReference type="ARBA" id="ARBA00010928"/>
    </source>
</evidence>
<dbReference type="Gene3D" id="3.30.360.10">
    <property type="entry name" value="Dihydrodipicolinate Reductase, domain 2"/>
    <property type="match status" value="1"/>
</dbReference>
<feature type="domain" description="Gfo/Idh/MocA-like oxidoreductase N-terminal" evidence="7">
    <location>
        <begin position="10"/>
        <end position="137"/>
    </location>
</feature>
<accession>A0AAN6MHG2</accession>
<dbReference type="InterPro" id="IPR013216">
    <property type="entry name" value="Methyltransf_11"/>
</dbReference>
<dbReference type="GO" id="GO:0000166">
    <property type="term" value="F:nucleotide binding"/>
    <property type="evidence" value="ECO:0007669"/>
    <property type="project" value="InterPro"/>
</dbReference>
<dbReference type="InterPro" id="IPR050984">
    <property type="entry name" value="Gfo/Idh/MocA_domain"/>
</dbReference>
<feature type="region of interest" description="Disordered" evidence="6">
    <location>
        <begin position="601"/>
        <end position="633"/>
    </location>
</feature>
<dbReference type="PANTHER" id="PTHR22604">
    <property type="entry name" value="OXIDOREDUCTASES"/>
    <property type="match status" value="1"/>
</dbReference>
<sequence>MASTTPYTVRWGIMATGWIAEVFTKDLLTNPAVRSVHDVRHEVAAAASSSSASRAADFLRQVKAPATTKAYGSYHELVADPDIDIIYVATPHSHHFQNAMLALEAGKNVLCEKALTVTAGQARKLVETAREKGVFFMEAVWTRYFPLSIQVRDLISSGAIGNVYRTIADLSVGRDAPDGKVDFADSNRMVNPELAGGALLDLGIYALTWVFQSLYHVQPEAEKEAPTVVAAVNKYHTGADETTSIIVQFPKHRSQGIAMTSLRVASDVDEQGTSGAAIRIQGSTGEIQVIGPAYCPLQYRVIRKDGGGKAEVVDCPIPKDAEREGWGQGMFWEADECARCLRDGRKESKSLPWSESVVIMEVMEETLRQGGVVYPEVISTDVYDAQSPLNTGKRKPAPEAEAEAYERTHVHGVYEAIAPHFSATRYKPWPAVGSFLHSQAPGTIGLDVGCGNGKYLGVNPGVFMVGSDRSHSLIALARSRCQQLQAQPSDPAGARTGGEAAAGTVVTDVLVADGLSLPFRPRAADFVICVAVIHHMSTRPRRQEAIRQLLQCVTLGEAGRTGGQVLVYVWALEQGTSRRGWDDGGEQDLLVPWVLKSQQKKQKTKKGAKDQGAGVGIPSSADGSATPADDSGATITDPVFQRYYHLYRKGELEEDVLAAGGVVISSGYERDNWWVVAANDPGHHGHRDAGS</sequence>
<dbReference type="InterPro" id="IPR029063">
    <property type="entry name" value="SAM-dependent_MTases_sf"/>
</dbReference>
<dbReference type="EC" id="1.1.1.179" evidence="3"/>
<keyword evidence="2" id="KW-0560">Oxidoreductase</keyword>
<dbReference type="PANTHER" id="PTHR22604:SF115">
    <property type="entry name" value="DIHYDRODIOL DEHYDROGENASE, PUTATIVE (AFU_ORTHOLOGUE AFUA_1G07520)-RELATED"/>
    <property type="match status" value="1"/>
</dbReference>
<gene>
    <name evidence="10" type="ORF">C8A05DRAFT_45886</name>
</gene>
<name>A0AAN6MHG2_9PEZI</name>
<dbReference type="Pfam" id="PF01408">
    <property type="entry name" value="GFO_IDH_MocA"/>
    <property type="match status" value="1"/>
</dbReference>
<dbReference type="Gene3D" id="3.40.50.150">
    <property type="entry name" value="Vaccinia Virus protein VP39"/>
    <property type="match status" value="1"/>
</dbReference>
<dbReference type="Pfam" id="PF22725">
    <property type="entry name" value="GFO_IDH_MocA_C3"/>
    <property type="match status" value="1"/>
</dbReference>
<dbReference type="Proteomes" id="UP001303889">
    <property type="component" value="Unassembled WGS sequence"/>
</dbReference>
<dbReference type="AlphaFoldDB" id="A0AAN6MHG2"/>
<comment type="similarity">
    <text evidence="1">Belongs to the Gfo/Idh/MocA family.</text>
</comment>
<dbReference type="SUPFAM" id="SSF55347">
    <property type="entry name" value="Glyceraldehyde-3-phosphate dehydrogenase-like, C-terminal domain"/>
    <property type="match status" value="1"/>
</dbReference>
<evidence type="ECO:0000259" key="9">
    <source>
        <dbReference type="Pfam" id="PF22725"/>
    </source>
</evidence>
<organism evidence="10 11">
    <name type="scientific">Staphylotrichum tortipilum</name>
    <dbReference type="NCBI Taxonomy" id="2831512"/>
    <lineage>
        <taxon>Eukaryota</taxon>
        <taxon>Fungi</taxon>
        <taxon>Dikarya</taxon>
        <taxon>Ascomycota</taxon>
        <taxon>Pezizomycotina</taxon>
        <taxon>Sordariomycetes</taxon>
        <taxon>Sordariomycetidae</taxon>
        <taxon>Sordariales</taxon>
        <taxon>Chaetomiaceae</taxon>
        <taxon>Staphylotrichum</taxon>
    </lineage>
</organism>
<evidence type="ECO:0000256" key="3">
    <source>
        <dbReference type="ARBA" id="ARBA00038984"/>
    </source>
</evidence>
<feature type="domain" description="GFO/IDH/MocA-like oxidoreductase" evidence="9">
    <location>
        <begin position="150"/>
        <end position="287"/>
    </location>
</feature>
<dbReference type="InterPro" id="IPR055170">
    <property type="entry name" value="GFO_IDH_MocA-like_dom"/>
</dbReference>
<proteinExistence type="inferred from homology"/>
<dbReference type="EMBL" id="MU855693">
    <property type="protein sequence ID" value="KAK3900236.1"/>
    <property type="molecule type" value="Genomic_DNA"/>
</dbReference>
<evidence type="ECO:0000259" key="7">
    <source>
        <dbReference type="Pfam" id="PF01408"/>
    </source>
</evidence>
<dbReference type="GO" id="GO:0047837">
    <property type="term" value="F:D-xylose 1-dehydrogenase (NADP+) activity"/>
    <property type="evidence" value="ECO:0007669"/>
    <property type="project" value="UniProtKB-EC"/>
</dbReference>
<dbReference type="InterPro" id="IPR000683">
    <property type="entry name" value="Gfo/Idh/MocA-like_OxRdtase_N"/>
</dbReference>
<comment type="caution">
    <text evidence="10">The sequence shown here is derived from an EMBL/GenBank/DDBJ whole genome shotgun (WGS) entry which is preliminary data.</text>
</comment>
<reference evidence="10" key="2">
    <citation type="submission" date="2023-05" db="EMBL/GenBank/DDBJ databases">
        <authorList>
            <consortium name="Lawrence Berkeley National Laboratory"/>
            <person name="Steindorff A."/>
            <person name="Hensen N."/>
            <person name="Bonometti L."/>
            <person name="Westerberg I."/>
            <person name="Brannstrom I.O."/>
            <person name="Guillou S."/>
            <person name="Cros-Aarteil S."/>
            <person name="Calhoun S."/>
            <person name="Haridas S."/>
            <person name="Kuo A."/>
            <person name="Mondo S."/>
            <person name="Pangilinan J."/>
            <person name="Riley R."/>
            <person name="Labutti K."/>
            <person name="Andreopoulos B."/>
            <person name="Lipzen A."/>
            <person name="Chen C."/>
            <person name="Yanf M."/>
            <person name="Daum C."/>
            <person name="Ng V."/>
            <person name="Clum A."/>
            <person name="Ohm R."/>
            <person name="Martin F."/>
            <person name="Silar P."/>
            <person name="Natvig D."/>
            <person name="Lalanne C."/>
            <person name="Gautier V."/>
            <person name="Ament-Velasquez S.L."/>
            <person name="Kruys A."/>
            <person name="Hutchinson M.I."/>
            <person name="Powell A.J."/>
            <person name="Barry K."/>
            <person name="Miller A.N."/>
            <person name="Grigoriev I.V."/>
            <person name="Debuchy R."/>
            <person name="Gladieux P."/>
            <person name="Thoren M.H."/>
            <person name="Johannesson H."/>
        </authorList>
    </citation>
    <scope>NUCLEOTIDE SEQUENCE</scope>
    <source>
        <strain evidence="10">CBS 103.79</strain>
    </source>
</reference>
<evidence type="ECO:0000256" key="5">
    <source>
        <dbReference type="ARBA" id="ARBA00049233"/>
    </source>
</evidence>
<evidence type="ECO:0000313" key="10">
    <source>
        <dbReference type="EMBL" id="KAK3900236.1"/>
    </source>
</evidence>
<comment type="catalytic activity">
    <reaction evidence="5">
        <text>D-xylose + NADP(+) = D-xylono-1,5-lactone + NADPH + H(+)</text>
        <dbReference type="Rhea" id="RHEA:22000"/>
        <dbReference type="ChEBI" id="CHEBI:15378"/>
        <dbReference type="ChEBI" id="CHEBI:15867"/>
        <dbReference type="ChEBI" id="CHEBI:53455"/>
        <dbReference type="ChEBI" id="CHEBI:57783"/>
        <dbReference type="ChEBI" id="CHEBI:58349"/>
        <dbReference type="EC" id="1.1.1.179"/>
    </reaction>
</comment>
<dbReference type="SUPFAM" id="SSF51735">
    <property type="entry name" value="NAD(P)-binding Rossmann-fold domains"/>
    <property type="match status" value="1"/>
</dbReference>
<evidence type="ECO:0000256" key="2">
    <source>
        <dbReference type="ARBA" id="ARBA00023002"/>
    </source>
</evidence>
<dbReference type="CDD" id="cd02440">
    <property type="entry name" value="AdoMet_MTases"/>
    <property type="match status" value="1"/>
</dbReference>
<protein>
    <recommendedName>
        <fullName evidence="3">D-xylose 1-dehydrogenase (NADP(+), D-xylono-1,5-lactone-forming)</fullName>
        <ecNumber evidence="3">1.1.1.179</ecNumber>
    </recommendedName>
    <alternativeName>
        <fullName evidence="4">D-xylose-NADP dehydrogenase</fullName>
    </alternativeName>
</protein>
<dbReference type="GO" id="GO:0008757">
    <property type="term" value="F:S-adenosylmethionine-dependent methyltransferase activity"/>
    <property type="evidence" value="ECO:0007669"/>
    <property type="project" value="InterPro"/>
</dbReference>
<dbReference type="Gene3D" id="3.40.50.720">
    <property type="entry name" value="NAD(P)-binding Rossmann-like Domain"/>
    <property type="match status" value="1"/>
</dbReference>
<evidence type="ECO:0000256" key="6">
    <source>
        <dbReference type="SAM" id="MobiDB-lite"/>
    </source>
</evidence>
<dbReference type="InterPro" id="IPR036291">
    <property type="entry name" value="NAD(P)-bd_dom_sf"/>
</dbReference>
<feature type="domain" description="Methyltransferase type 11" evidence="8">
    <location>
        <begin position="446"/>
        <end position="551"/>
    </location>
</feature>